<sequence>MKGDTFSGIHKGFECFSSATYNNTLGIETEIDLSCRLILLSCLTTVPGIPGQVYLIKVYGVLNGRRSIPGSVYHSTSTH</sequence>
<evidence type="ECO:0000313" key="1">
    <source>
        <dbReference type="EMBL" id="KAJ8314614.1"/>
    </source>
</evidence>
<protein>
    <submittedName>
        <fullName evidence="1">Uncharacterized protein</fullName>
    </submittedName>
</protein>
<evidence type="ECO:0000313" key="2">
    <source>
        <dbReference type="Proteomes" id="UP001217089"/>
    </source>
</evidence>
<accession>A0ABQ9FB93</accession>
<gene>
    <name evidence="1" type="ORF">KUTeg_006764</name>
</gene>
<organism evidence="1 2">
    <name type="scientific">Tegillarca granosa</name>
    <name type="common">Malaysian cockle</name>
    <name type="synonym">Anadara granosa</name>
    <dbReference type="NCBI Taxonomy" id="220873"/>
    <lineage>
        <taxon>Eukaryota</taxon>
        <taxon>Metazoa</taxon>
        <taxon>Spiralia</taxon>
        <taxon>Lophotrochozoa</taxon>
        <taxon>Mollusca</taxon>
        <taxon>Bivalvia</taxon>
        <taxon>Autobranchia</taxon>
        <taxon>Pteriomorphia</taxon>
        <taxon>Arcoida</taxon>
        <taxon>Arcoidea</taxon>
        <taxon>Arcidae</taxon>
        <taxon>Tegillarca</taxon>
    </lineage>
</organism>
<dbReference type="EMBL" id="JARBDR010000337">
    <property type="protein sequence ID" value="KAJ8314614.1"/>
    <property type="molecule type" value="Genomic_DNA"/>
</dbReference>
<comment type="caution">
    <text evidence="1">The sequence shown here is derived from an EMBL/GenBank/DDBJ whole genome shotgun (WGS) entry which is preliminary data.</text>
</comment>
<name>A0ABQ9FB93_TEGGR</name>
<keyword evidence="2" id="KW-1185">Reference proteome</keyword>
<reference evidence="1 2" key="1">
    <citation type="submission" date="2022-12" db="EMBL/GenBank/DDBJ databases">
        <title>Chromosome-level genome of Tegillarca granosa.</title>
        <authorList>
            <person name="Kim J."/>
        </authorList>
    </citation>
    <scope>NUCLEOTIDE SEQUENCE [LARGE SCALE GENOMIC DNA]</scope>
    <source>
        <strain evidence="1">Teg-2019</strain>
        <tissue evidence="1">Adductor muscle</tissue>
    </source>
</reference>
<proteinExistence type="predicted"/>
<dbReference type="Proteomes" id="UP001217089">
    <property type="component" value="Unassembled WGS sequence"/>
</dbReference>